<evidence type="ECO:0000313" key="9">
    <source>
        <dbReference type="EMBL" id="KAG1371361.1"/>
    </source>
</evidence>
<evidence type="ECO:0000256" key="4">
    <source>
        <dbReference type="ARBA" id="ARBA00022777"/>
    </source>
</evidence>
<dbReference type="FunFam" id="1.10.510.10:FF:001424">
    <property type="entry name" value="Protein kinase superfamily protein"/>
    <property type="match status" value="1"/>
</dbReference>
<dbReference type="InterPro" id="IPR057597">
    <property type="entry name" value="ALE2_N"/>
</dbReference>
<keyword evidence="4" id="KW-0418">Kinase</keyword>
<dbReference type="InterPro" id="IPR011009">
    <property type="entry name" value="Kinase-like_dom_sf"/>
</dbReference>
<dbReference type="InterPro" id="IPR000719">
    <property type="entry name" value="Prot_kinase_dom"/>
</dbReference>
<dbReference type="PROSITE" id="PS50011">
    <property type="entry name" value="PROTEIN_KINASE_DOM"/>
    <property type="match status" value="2"/>
</dbReference>
<dbReference type="SUPFAM" id="SSF56112">
    <property type="entry name" value="Protein kinase-like (PK-like)"/>
    <property type="match status" value="2"/>
</dbReference>
<keyword evidence="5 6" id="KW-0067">ATP-binding</keyword>
<dbReference type="PROSITE" id="PS00108">
    <property type="entry name" value="PROTEIN_KINASE_ST"/>
    <property type="match status" value="1"/>
</dbReference>
<dbReference type="GO" id="GO:0005524">
    <property type="term" value="F:ATP binding"/>
    <property type="evidence" value="ECO:0007669"/>
    <property type="project" value="UniProtKB-UniRule"/>
</dbReference>
<feature type="binding site" evidence="6">
    <location>
        <position position="551"/>
    </location>
    <ligand>
        <name>ATP</name>
        <dbReference type="ChEBI" id="CHEBI:30616"/>
    </ligand>
</feature>
<dbReference type="Pfam" id="PF23180">
    <property type="entry name" value="ALE2_N"/>
    <property type="match status" value="1"/>
</dbReference>
<feature type="domain" description="Protein kinase" evidence="8">
    <location>
        <begin position="522"/>
        <end position="800"/>
    </location>
</feature>
<sequence>MFVERERKPWCDSNGRGKELLKSLSRILVLNYLVIGLYLELIAEANLSSHKQEATVVAPAASPVGGWNPVHSRIASAKFEHPLPVSVPLIDRRHRKHSSLQIAPSPVLAPPDYGSLTIKDHPSLSSSQLSDRSMQRNNHPVLGSALVPSPAEDSAPGDSNSSSVPSGLVEPPSPHSGCCGPNMVQRQGAQDCRCVYPVKVELFLLNASLNSNRITEFLQELASQLSLQVSQFEVVNFYVVGASGLNITMNIAPQTGISFSKDQVYAMNSSLALHRVHIGHYRLLNFTWFKPITPPAKPRTADAVSLEGSLCHPTSVRFLAYEELKEATNNFEPASVLGEGGFGRVFKGVLSDGTAVAIKKLSCGGHQGDKEFLVEVEMLSRLHHRNLVKLVGYYSSRDSSQNLLCYELVPNGSLESWLHGPLGANCPLDWDTRMKIALDAARGLAYLHEDSQPRVIHRDFKASNILLEHNFHAKVSDFGLAKQAPEAKPRTADAVSLEGSLCHPTSVRFLAYEELKEATNNFEPASVLGEGGFGRVFKGVLSDGTAVAIKKLSCGGHQGDKEFLVEVEMLSRLHHRNLVKLVGYYSSRDSSQNLLCYELVPNGSLESWLHGPLGANCPLDWDTRMKIALDAARGLAYLHEDSQPRVIHRDFKASNILLEHNFHAKVSDFGLAKQAPEGRANYLSTRVMGTFGYVAPEYAMTGHLLVKSDVYSYGVVLLELLTGRKPVDMSQPSGQENLVTWAQPILRDKDRLEELADPRLAGNYPKDDFVRVCTIAAACVAPEASQRPTMGEVVQSLKMVQRVIECQDTLPAPSARPNVRQSSMTYESDGTSSMFSSGPFSGLSLFDNDNISRTAVFSEDLHEGR</sequence>
<accession>A0A8K0NE65</accession>
<dbReference type="OrthoDB" id="1896970at2759"/>
<evidence type="ECO:0000259" key="8">
    <source>
        <dbReference type="PROSITE" id="PS50011"/>
    </source>
</evidence>
<dbReference type="Pfam" id="PF07714">
    <property type="entry name" value="PK_Tyr_Ser-Thr"/>
    <property type="match status" value="2"/>
</dbReference>
<dbReference type="CDD" id="cd14066">
    <property type="entry name" value="STKc_IRAK"/>
    <property type="match status" value="1"/>
</dbReference>
<feature type="region of interest" description="Disordered" evidence="7">
    <location>
        <begin position="119"/>
        <end position="175"/>
    </location>
</feature>
<dbReference type="EMBL" id="CM017887">
    <property type="protein sequence ID" value="KAG1371361.1"/>
    <property type="molecule type" value="Genomic_DNA"/>
</dbReference>
<dbReference type="PROSITE" id="PS00107">
    <property type="entry name" value="PROTEIN_KINASE_ATP"/>
    <property type="match status" value="1"/>
</dbReference>
<dbReference type="Gene3D" id="3.30.200.20">
    <property type="entry name" value="Phosphorylase Kinase, domain 1"/>
    <property type="match status" value="2"/>
</dbReference>
<keyword evidence="2" id="KW-0808">Transferase</keyword>
<keyword evidence="3 6" id="KW-0547">Nucleotide-binding</keyword>
<dbReference type="InterPro" id="IPR001245">
    <property type="entry name" value="Ser-Thr/Tyr_kinase_cat_dom"/>
</dbReference>
<dbReference type="InterPro" id="IPR017441">
    <property type="entry name" value="Protein_kinase_ATP_BS"/>
</dbReference>
<name>A0A8K0NE65_COCNU</name>
<keyword evidence="1" id="KW-0723">Serine/threonine-protein kinase</keyword>
<feature type="compositionally biased region" description="Low complexity" evidence="7">
    <location>
        <begin position="123"/>
        <end position="136"/>
    </location>
</feature>
<reference evidence="9" key="1">
    <citation type="journal article" date="2017" name="Gigascience">
        <title>The genome draft of coconut (Cocos nucifera).</title>
        <authorList>
            <person name="Xiao Y."/>
            <person name="Xu P."/>
            <person name="Fan H."/>
            <person name="Baudouin L."/>
            <person name="Xia W."/>
            <person name="Bocs S."/>
            <person name="Xu J."/>
            <person name="Li Q."/>
            <person name="Guo A."/>
            <person name="Zhou L."/>
            <person name="Li J."/>
            <person name="Wu Y."/>
            <person name="Ma Z."/>
            <person name="Armero A."/>
            <person name="Issali A.E."/>
            <person name="Liu N."/>
            <person name="Peng M."/>
            <person name="Yang Y."/>
        </authorList>
    </citation>
    <scope>NUCLEOTIDE SEQUENCE</scope>
    <source>
        <tissue evidence="9">Spear leaf of Hainan Tall coconut</tissue>
    </source>
</reference>
<dbReference type="FunFam" id="1.10.510.10:FF:000051">
    <property type="entry name" value="Receptor-like serine/threonine-protein kinase ALE2"/>
    <property type="match status" value="1"/>
</dbReference>
<protein>
    <recommendedName>
        <fullName evidence="8">Protein kinase domain-containing protein</fullName>
    </recommendedName>
</protein>
<evidence type="ECO:0000256" key="5">
    <source>
        <dbReference type="ARBA" id="ARBA00022840"/>
    </source>
</evidence>
<dbReference type="InterPro" id="IPR008271">
    <property type="entry name" value="Ser/Thr_kinase_AS"/>
</dbReference>
<feature type="region of interest" description="Disordered" evidence="7">
    <location>
        <begin position="811"/>
        <end position="831"/>
    </location>
</feature>
<dbReference type="AlphaFoldDB" id="A0A8K0NE65"/>
<gene>
    <name evidence="9" type="ORF">COCNU_16G004550</name>
</gene>
<evidence type="ECO:0000256" key="3">
    <source>
        <dbReference type="ARBA" id="ARBA00022741"/>
    </source>
</evidence>
<proteinExistence type="predicted"/>
<feature type="domain" description="Protein kinase" evidence="8">
    <location>
        <begin position="331"/>
        <end position="528"/>
    </location>
</feature>
<reference evidence="9" key="2">
    <citation type="submission" date="2019-07" db="EMBL/GenBank/DDBJ databases">
        <authorList>
            <person name="Yang Y."/>
            <person name="Bocs S."/>
            <person name="Baudouin L."/>
        </authorList>
    </citation>
    <scope>NUCLEOTIDE SEQUENCE</scope>
    <source>
        <tissue evidence="9">Spear leaf of Hainan Tall coconut</tissue>
    </source>
</reference>
<dbReference type="Proteomes" id="UP000797356">
    <property type="component" value="Chromosome 16"/>
</dbReference>
<feature type="compositionally biased region" description="Polar residues" evidence="7">
    <location>
        <begin position="819"/>
        <end position="831"/>
    </location>
</feature>
<evidence type="ECO:0000313" key="10">
    <source>
        <dbReference type="Proteomes" id="UP000797356"/>
    </source>
</evidence>
<keyword evidence="10" id="KW-1185">Reference proteome</keyword>
<dbReference type="PANTHER" id="PTHR47989:SF25">
    <property type="entry name" value="PROLINE-RICH RECEPTOR-LIKE PROTEIN KINASE PERK3"/>
    <property type="match status" value="1"/>
</dbReference>
<dbReference type="PANTHER" id="PTHR47989">
    <property type="entry name" value="OS01G0750732 PROTEIN"/>
    <property type="match status" value="1"/>
</dbReference>
<dbReference type="Gene3D" id="1.10.510.10">
    <property type="entry name" value="Transferase(Phosphotransferase) domain 1"/>
    <property type="match status" value="2"/>
</dbReference>
<comment type="caution">
    <text evidence="9">The sequence shown here is derived from an EMBL/GenBank/DDBJ whole genome shotgun (WGS) entry which is preliminary data.</text>
</comment>
<evidence type="ECO:0000256" key="1">
    <source>
        <dbReference type="ARBA" id="ARBA00022527"/>
    </source>
</evidence>
<evidence type="ECO:0000256" key="7">
    <source>
        <dbReference type="SAM" id="MobiDB-lite"/>
    </source>
</evidence>
<evidence type="ECO:0000256" key="2">
    <source>
        <dbReference type="ARBA" id="ARBA00022679"/>
    </source>
</evidence>
<dbReference type="FunFam" id="3.30.200.20:FF:000299">
    <property type="entry name" value="Receptor-like serine/threonine-protein kinase ALE2"/>
    <property type="match status" value="2"/>
</dbReference>
<evidence type="ECO:0000256" key="6">
    <source>
        <dbReference type="PROSITE-ProRule" id="PRU10141"/>
    </source>
</evidence>
<organism evidence="9 10">
    <name type="scientific">Cocos nucifera</name>
    <name type="common">Coconut palm</name>
    <dbReference type="NCBI Taxonomy" id="13894"/>
    <lineage>
        <taxon>Eukaryota</taxon>
        <taxon>Viridiplantae</taxon>
        <taxon>Streptophyta</taxon>
        <taxon>Embryophyta</taxon>
        <taxon>Tracheophyta</taxon>
        <taxon>Spermatophyta</taxon>
        <taxon>Magnoliopsida</taxon>
        <taxon>Liliopsida</taxon>
        <taxon>Arecaceae</taxon>
        <taxon>Arecoideae</taxon>
        <taxon>Cocoseae</taxon>
        <taxon>Attaleinae</taxon>
        <taxon>Cocos</taxon>
    </lineage>
</organism>
<dbReference type="GO" id="GO:0004674">
    <property type="term" value="F:protein serine/threonine kinase activity"/>
    <property type="evidence" value="ECO:0007669"/>
    <property type="project" value="UniProtKB-KW"/>
</dbReference>